<evidence type="ECO:0000256" key="10">
    <source>
        <dbReference type="RuleBase" id="RU000488"/>
    </source>
</evidence>
<protein>
    <submittedName>
        <fullName evidence="11">Uncharacterized protein</fullName>
    </submittedName>
</protein>
<evidence type="ECO:0000313" key="11">
    <source>
        <dbReference type="EnsemblMetazoa" id="XP_028516096.1"/>
    </source>
</evidence>
<evidence type="ECO:0000256" key="6">
    <source>
        <dbReference type="ARBA" id="ARBA00022989"/>
    </source>
</evidence>
<keyword evidence="3 9" id="KW-0812">Transmembrane</keyword>
<feature type="repeat" description="Solcar" evidence="9">
    <location>
        <begin position="133"/>
        <end position="221"/>
    </location>
</feature>
<keyword evidence="10" id="KW-0813">Transport</keyword>
<dbReference type="PANTHER" id="PTHR10780">
    <property type="entry name" value="MITOCHONDRIAL CARRIER HOMOLOG"/>
    <property type="match status" value="1"/>
</dbReference>
<keyword evidence="12" id="KW-1185">Reference proteome</keyword>
<dbReference type="SUPFAM" id="SSF103506">
    <property type="entry name" value="Mitochondrial carrier"/>
    <property type="match status" value="1"/>
</dbReference>
<evidence type="ECO:0000256" key="5">
    <source>
        <dbReference type="ARBA" id="ARBA00022787"/>
    </source>
</evidence>
<dbReference type="GO" id="GO:0005741">
    <property type="term" value="C:mitochondrial outer membrane"/>
    <property type="evidence" value="ECO:0007669"/>
    <property type="project" value="UniProtKB-SubCell"/>
</dbReference>
<dbReference type="Pfam" id="PF00153">
    <property type="entry name" value="Mito_carr"/>
    <property type="match status" value="2"/>
</dbReference>
<comment type="similarity">
    <text evidence="2 10">Belongs to the mitochondrial carrier (TC 2.A.29) family.</text>
</comment>
<feature type="repeat" description="Solcar" evidence="9">
    <location>
        <begin position="12"/>
        <end position="111"/>
    </location>
</feature>
<evidence type="ECO:0000256" key="9">
    <source>
        <dbReference type="PROSITE-ProRule" id="PRU00282"/>
    </source>
</evidence>
<reference evidence="11" key="1">
    <citation type="submission" date="2022-11" db="UniProtKB">
        <authorList>
            <consortium name="EnsemblMetazoa"/>
        </authorList>
    </citation>
    <scope>IDENTIFICATION</scope>
</reference>
<organism evidence="11 12">
    <name type="scientific">Exaiptasia diaphana</name>
    <name type="common">Tropical sea anemone</name>
    <name type="synonym">Aiptasia pulchella</name>
    <dbReference type="NCBI Taxonomy" id="2652724"/>
    <lineage>
        <taxon>Eukaryota</taxon>
        <taxon>Metazoa</taxon>
        <taxon>Cnidaria</taxon>
        <taxon>Anthozoa</taxon>
        <taxon>Hexacorallia</taxon>
        <taxon>Actiniaria</taxon>
        <taxon>Aiptasiidae</taxon>
        <taxon>Exaiptasia</taxon>
    </lineage>
</organism>
<comment type="subcellular location">
    <subcellularLocation>
        <location evidence="1">Mitochondrion outer membrane</location>
        <topology evidence="1">Multi-pass membrane protein</topology>
    </subcellularLocation>
</comment>
<evidence type="ECO:0000313" key="12">
    <source>
        <dbReference type="Proteomes" id="UP000887567"/>
    </source>
</evidence>
<dbReference type="InterPro" id="IPR023395">
    <property type="entry name" value="MCP_dom_sf"/>
</dbReference>
<dbReference type="EnsemblMetazoa" id="XM_028660295.1">
    <property type="protein sequence ID" value="XP_028516096.1"/>
    <property type="gene ID" value="LOC110243257"/>
</dbReference>
<evidence type="ECO:0000256" key="1">
    <source>
        <dbReference type="ARBA" id="ARBA00004374"/>
    </source>
</evidence>
<dbReference type="AlphaFoldDB" id="A0A913YPJ2"/>
<evidence type="ECO:0000256" key="3">
    <source>
        <dbReference type="ARBA" id="ARBA00022692"/>
    </source>
</evidence>
<keyword evidence="8 9" id="KW-0472">Membrane</keyword>
<evidence type="ECO:0000256" key="4">
    <source>
        <dbReference type="ARBA" id="ARBA00022737"/>
    </source>
</evidence>
<keyword evidence="7" id="KW-0496">Mitochondrion</keyword>
<dbReference type="OMA" id="CERTLEY"/>
<dbReference type="InterPro" id="IPR018108">
    <property type="entry name" value="MCP_transmembrane"/>
</dbReference>
<dbReference type="RefSeq" id="XP_028516096.1">
    <property type="nucleotide sequence ID" value="XM_028660295.1"/>
</dbReference>
<dbReference type="GeneID" id="110243257"/>
<sequence length="296" mass="32928">MASVRFGTPPPKDEKNPALSLMLSMAMTTATYPLTSVKLLVQVGHEPIPAVATKTFFGNTVMRLPGLFQYGKHLVKTDGYLRLYSGLVPRLMNQFIGLMVNDAALDALKSKDDSSLDAFKLEPAETNIQDDLKSFTVETCKHTVAKCVAVVVAHPFQVLTVRMVVQYVGKETAYSGLVSSVKEIMNNHGITGFFDGIVPRLVGEVLSLWICRTLHFLVTKYGLDKEVASRKEINMLMHCHVKSNIFLLNRLAGGSPPNMPIYDDWVDCFKHLRSGGNLWRGSSVLRRTLKDNKKCH</sequence>
<dbReference type="Proteomes" id="UP000887567">
    <property type="component" value="Unplaced"/>
</dbReference>
<evidence type="ECO:0000256" key="2">
    <source>
        <dbReference type="ARBA" id="ARBA00006375"/>
    </source>
</evidence>
<keyword evidence="4" id="KW-0677">Repeat</keyword>
<evidence type="ECO:0000256" key="7">
    <source>
        <dbReference type="ARBA" id="ARBA00023128"/>
    </source>
</evidence>
<name>A0A913YPJ2_EXADI</name>
<accession>A0A913YPJ2</accession>
<dbReference type="KEGG" id="epa:110243257"/>
<proteinExistence type="inferred from homology"/>
<evidence type="ECO:0000256" key="8">
    <source>
        <dbReference type="ARBA" id="ARBA00023136"/>
    </source>
</evidence>
<dbReference type="OrthoDB" id="10253709at2759"/>
<keyword evidence="6" id="KW-1133">Transmembrane helix</keyword>
<dbReference type="Gene3D" id="1.50.40.10">
    <property type="entry name" value="Mitochondrial carrier domain"/>
    <property type="match status" value="1"/>
</dbReference>
<keyword evidence="5" id="KW-1000">Mitochondrion outer membrane</keyword>
<dbReference type="PANTHER" id="PTHR10780:SF18">
    <property type="entry name" value="LD43650P"/>
    <property type="match status" value="1"/>
</dbReference>
<dbReference type="PROSITE" id="PS50920">
    <property type="entry name" value="SOLCAR"/>
    <property type="match status" value="2"/>
</dbReference>